<name>A0ABT7KWK8_9BACI</name>
<dbReference type="InterPro" id="IPR036291">
    <property type="entry name" value="NAD(P)-bd_dom_sf"/>
</dbReference>
<evidence type="ECO:0000256" key="1">
    <source>
        <dbReference type="ARBA" id="ARBA00006484"/>
    </source>
</evidence>
<dbReference type="InterPro" id="IPR002347">
    <property type="entry name" value="SDR_fam"/>
</dbReference>
<dbReference type="PRINTS" id="PR00081">
    <property type="entry name" value="GDHRDH"/>
</dbReference>
<keyword evidence="2" id="KW-0560">Oxidoreductase</keyword>
<evidence type="ECO:0000313" key="3">
    <source>
        <dbReference type="EMBL" id="MDL2418484.1"/>
    </source>
</evidence>
<comment type="caution">
    <text evidence="3">The sequence shown here is derived from an EMBL/GenBank/DDBJ whole genome shotgun (WGS) entry which is preliminary data.</text>
</comment>
<dbReference type="Pfam" id="PF00106">
    <property type="entry name" value="adh_short"/>
    <property type="match status" value="1"/>
</dbReference>
<gene>
    <name evidence="3" type="ORF">P6F46_18355</name>
</gene>
<comment type="similarity">
    <text evidence="1">Belongs to the short-chain dehydrogenases/reductases (SDR) family.</text>
</comment>
<organism evidence="3 4">
    <name type="scientific">Bacillus shihchuchen</name>
    <dbReference type="NCBI Taxonomy" id="3036942"/>
    <lineage>
        <taxon>Bacteria</taxon>
        <taxon>Bacillati</taxon>
        <taxon>Bacillota</taxon>
        <taxon>Bacilli</taxon>
        <taxon>Bacillales</taxon>
        <taxon>Bacillaceae</taxon>
        <taxon>Bacillus</taxon>
        <taxon>Bacillus cereus group</taxon>
    </lineage>
</organism>
<evidence type="ECO:0000256" key="2">
    <source>
        <dbReference type="ARBA" id="ARBA00023002"/>
    </source>
</evidence>
<reference evidence="3 4" key="1">
    <citation type="journal article" date="2023" name="Int. J. Mol. Sci.">
        <title>Pathogenicity and Genomic Characterization of a Novel Genospecies, Bacillus shihchuchen, of the Bacillus cereus Group Isolated from Chinese Softshell Turtle (Pelodiscus sinensis).</title>
        <authorList>
            <person name="Cheng L.W."/>
            <person name="Byadgi O.V."/>
            <person name="Tsai C.E."/>
            <person name="Wang P.C."/>
            <person name="Chen S.C."/>
        </authorList>
    </citation>
    <scope>NUCLEOTIDE SEQUENCE [LARGE SCALE GENOMIC DNA]</scope>
    <source>
        <strain evidence="3 4">QF108-045</strain>
    </source>
</reference>
<dbReference type="EMBL" id="JASWHZ010000001">
    <property type="protein sequence ID" value="MDL2418484.1"/>
    <property type="molecule type" value="Genomic_DNA"/>
</dbReference>
<keyword evidence="4" id="KW-1185">Reference proteome</keyword>
<dbReference type="PANTHER" id="PTHR24322">
    <property type="entry name" value="PKSB"/>
    <property type="match status" value="1"/>
</dbReference>
<sequence>MGKLDGKVAFVTGAAMGNGAGIAHVFAELGAKVLLVDISETVHETAKNIVSKGLDAASYVVDVADMNAVKEVAKDAYEKYGKIDVLVNNAGVIRLANF</sequence>
<evidence type="ECO:0000313" key="4">
    <source>
        <dbReference type="Proteomes" id="UP001229716"/>
    </source>
</evidence>
<accession>A0ABT7KWK8</accession>
<dbReference type="SUPFAM" id="SSF51735">
    <property type="entry name" value="NAD(P)-binding Rossmann-fold domains"/>
    <property type="match status" value="1"/>
</dbReference>
<proteinExistence type="inferred from homology"/>
<dbReference type="PANTHER" id="PTHR24322:SF736">
    <property type="entry name" value="RETINOL DEHYDROGENASE 10"/>
    <property type="match status" value="1"/>
</dbReference>
<dbReference type="Proteomes" id="UP001229716">
    <property type="component" value="Unassembled WGS sequence"/>
</dbReference>
<protein>
    <submittedName>
        <fullName evidence="3">SDR family NAD(P)-dependent oxidoreductase</fullName>
    </submittedName>
</protein>
<dbReference type="Gene3D" id="3.40.50.720">
    <property type="entry name" value="NAD(P)-binding Rossmann-like Domain"/>
    <property type="match status" value="1"/>
</dbReference>